<dbReference type="STRING" id="1076872.G8ZVD3"/>
<dbReference type="Gene3D" id="1.10.10.1200">
    <property type="entry name" value="MAGE homology domain, winged helix WH1 motif"/>
    <property type="match status" value="1"/>
</dbReference>
<dbReference type="KEGG" id="tdl:TDEL_0E03340"/>
<dbReference type="GeneID" id="11503978"/>
<dbReference type="InterPro" id="IPR002190">
    <property type="entry name" value="MHD_dom"/>
</dbReference>
<dbReference type="PANTHER" id="PTHR11736:SF14">
    <property type="entry name" value="NSE3 HOMOLOG, SMC5-SMC6 COMPLEX COMPONENT"/>
    <property type="match status" value="1"/>
</dbReference>
<keyword evidence="3" id="KW-1185">Reference proteome</keyword>
<dbReference type="HOGENOM" id="CLU_081930_0_0_1"/>
<dbReference type="OrthoDB" id="205198at2759"/>
<organism evidence="2 3">
    <name type="scientific">Torulaspora delbrueckii</name>
    <name type="common">Yeast</name>
    <name type="synonym">Candida colliculosa</name>
    <dbReference type="NCBI Taxonomy" id="4950"/>
    <lineage>
        <taxon>Eukaryota</taxon>
        <taxon>Fungi</taxon>
        <taxon>Dikarya</taxon>
        <taxon>Ascomycota</taxon>
        <taxon>Saccharomycotina</taxon>
        <taxon>Saccharomycetes</taxon>
        <taxon>Saccharomycetales</taxon>
        <taxon>Saccharomycetaceae</taxon>
        <taxon>Torulaspora</taxon>
    </lineage>
</organism>
<name>G8ZVD3_TORDE</name>
<evidence type="ECO:0000259" key="1">
    <source>
        <dbReference type="SMART" id="SM01373"/>
    </source>
</evidence>
<dbReference type="GO" id="GO:0006281">
    <property type="term" value="P:DNA repair"/>
    <property type="evidence" value="ECO:0007669"/>
    <property type="project" value="EnsemblFungi"/>
</dbReference>
<dbReference type="GO" id="GO:0019789">
    <property type="term" value="F:SUMO transferase activity"/>
    <property type="evidence" value="ECO:0007669"/>
    <property type="project" value="EnsemblFungi"/>
</dbReference>
<dbReference type="EMBL" id="HE616746">
    <property type="protein sequence ID" value="CCE92577.1"/>
    <property type="molecule type" value="Genomic_DNA"/>
</dbReference>
<dbReference type="PANTHER" id="PTHR11736">
    <property type="entry name" value="MELANOMA-ASSOCIATED ANTIGEN MAGE ANTIGEN"/>
    <property type="match status" value="1"/>
</dbReference>
<protein>
    <recommendedName>
        <fullName evidence="1">MAGE domain-containing protein</fullName>
    </recommendedName>
</protein>
<evidence type="ECO:0000313" key="2">
    <source>
        <dbReference type="EMBL" id="CCE92577.1"/>
    </source>
</evidence>
<dbReference type="Proteomes" id="UP000005627">
    <property type="component" value="Chromosome 5"/>
</dbReference>
<feature type="domain" description="MAGE" evidence="1">
    <location>
        <begin position="26"/>
        <end position="256"/>
    </location>
</feature>
<proteinExistence type="predicted"/>
<dbReference type="AlphaFoldDB" id="G8ZVD3"/>
<dbReference type="RefSeq" id="XP_003681788.1">
    <property type="nucleotide sequence ID" value="XM_003681740.1"/>
</dbReference>
<dbReference type="FunCoup" id="G8ZVD3">
    <property type="interactions" value="61"/>
</dbReference>
<accession>G8ZVD3</accession>
<dbReference type="GO" id="GO:0005634">
    <property type="term" value="C:nucleus"/>
    <property type="evidence" value="ECO:0007669"/>
    <property type="project" value="TreeGrafter"/>
</dbReference>
<dbReference type="Pfam" id="PF01454">
    <property type="entry name" value="MAGE"/>
    <property type="match status" value="1"/>
</dbReference>
<dbReference type="Gene3D" id="1.10.10.1210">
    <property type="entry name" value="MAGE homology domain, winged helix WH2 motif"/>
    <property type="match status" value="1"/>
</dbReference>
<gene>
    <name evidence="2" type="primary">TDEL0E03340</name>
    <name evidence="2" type="ORF">TDEL_0E03340</name>
</gene>
<dbReference type="GO" id="GO:0030915">
    <property type="term" value="C:Smc5-Smc6 complex"/>
    <property type="evidence" value="ECO:0007669"/>
    <property type="project" value="EnsemblFungi"/>
</dbReference>
<dbReference type="InterPro" id="IPR041899">
    <property type="entry name" value="MAGE_WH2"/>
</dbReference>
<evidence type="ECO:0000313" key="3">
    <source>
        <dbReference type="Proteomes" id="UP000005627"/>
    </source>
</evidence>
<dbReference type="SMART" id="SM01373">
    <property type="entry name" value="MAGE"/>
    <property type="match status" value="1"/>
</dbReference>
<dbReference type="eggNOG" id="KOG4562">
    <property type="taxonomic scope" value="Eukaryota"/>
</dbReference>
<dbReference type="InterPro" id="IPR041898">
    <property type="entry name" value="MAGE_WH1"/>
</dbReference>
<dbReference type="InParanoid" id="G8ZVD3"/>
<reference evidence="2 3" key="1">
    <citation type="journal article" date="2011" name="Proc. Natl. Acad. Sci. U.S.A.">
        <title>Evolutionary erosion of yeast sex chromosomes by mating-type switching accidents.</title>
        <authorList>
            <person name="Gordon J.L."/>
            <person name="Armisen D."/>
            <person name="Proux-Wera E."/>
            <person name="Oheigeartaigh S.S."/>
            <person name="Byrne K.P."/>
            <person name="Wolfe K.H."/>
        </authorList>
    </citation>
    <scope>NUCLEOTIDE SEQUENCE [LARGE SCALE GENOMIC DNA]</scope>
    <source>
        <strain evidence="3">ATCC 10662 / CBS 1146 / NBRC 0425 / NCYC 2629 / NRRL Y-866</strain>
    </source>
</reference>
<dbReference type="InterPro" id="IPR037445">
    <property type="entry name" value="MAGE"/>
</dbReference>
<sequence length="296" mass="33247">MSSNDESDNTAAESTVSKVTLLARKLARVVLSVVESQNTIISRPRLQKMAKEIAEKEEYGTVRFNEIFQEMNAILNDVYGYELKTLPPRVANPAGDQPDSSSTKTQRYILLDNNASIDQLNDLILAQNESIYVQTVQNGEYIGDRLAFESTNTIDNKLSVDQDQTFKGLLSVILCTVLFSKNNILQQELFEHLQKFGVPTDGSPIPIINIPILELLKTLDKLEYLSRHQEHTDLDLETVTYRIGRRTQAEFPLDSLVLLIRNVMGITEQQAPNLREDIKKNVADAYPSSNNSSALS</sequence>